<dbReference type="STRING" id="1004156.AYP45_09955"/>
<organism evidence="1 2">
    <name type="scientific">Candidatus Brocadia carolinensis</name>
    <dbReference type="NCBI Taxonomy" id="1004156"/>
    <lineage>
        <taxon>Bacteria</taxon>
        <taxon>Pseudomonadati</taxon>
        <taxon>Planctomycetota</taxon>
        <taxon>Candidatus Brocadiia</taxon>
        <taxon>Candidatus Brocadiales</taxon>
        <taxon>Candidatus Brocadiaceae</taxon>
        <taxon>Candidatus Brocadia</taxon>
    </lineage>
</organism>
<dbReference type="EMBL" id="AYTS01000085">
    <property type="protein sequence ID" value="OOP56363.1"/>
    <property type="molecule type" value="Genomic_DNA"/>
</dbReference>
<dbReference type="Pfam" id="PF09700">
    <property type="entry name" value="Cas_Cmr3"/>
    <property type="match status" value="1"/>
</dbReference>
<proteinExistence type="predicted"/>
<reference evidence="1 2" key="1">
    <citation type="journal article" date="2017" name="Water Res.">
        <title>Discovery and metagenomic analysis of an anammox bacterial enrichment related to Candidatus "Brocadia caroliniensis" in a full-scale glycerol-fed nitritation-denitritation separate centrate treatment process.</title>
        <authorList>
            <person name="Park H."/>
            <person name="Brotto A.C."/>
            <person name="van Loosdrecht M.C."/>
            <person name="Chandran K."/>
        </authorList>
    </citation>
    <scope>NUCLEOTIDE SEQUENCE [LARGE SCALE GENOMIC DNA]</scope>
    <source>
        <strain evidence="1">26THWARD</strain>
    </source>
</reference>
<dbReference type="AlphaFoldDB" id="A0A1V4ATA2"/>
<sequence>MRIKIDALDTLFFRDGKPFTMGAETWGSGIFPPYPSMVYGALRSLYFSYNIRELEKAASFDEPNSNDPTAPLILKGLYIQHRNALIFPTPLDCVEEKGNKEKNLIVLKPQKALFVSNCTTAGILQTDSKKQIKNADDGWIDSSTLGEYLNGNHNSMYYSKLSDSVLSEAKIGIGRNNQTRTAEDSMLYRVEMKRLKDISIVVDIEGLNLSAKSGLMKLGGEGRPAFFTVNDSLPIDAYELPDNKLKLYLATPAIFTNGWLPKQIDTKTLEGNMNGIKLKLVTAAIGKPVYIGGFDIKKGPKPMKRAVPAGSVYYFELQGSYSKAQVIEAFHNKAISDDEIYKKQGFGIAYVGRWA</sequence>
<dbReference type="Gene3D" id="3.30.70.2940">
    <property type="match status" value="1"/>
</dbReference>
<dbReference type="InterPro" id="IPR019117">
    <property type="entry name" value="CRISPR-assoc_protein_Cmr3"/>
</dbReference>
<dbReference type="CDD" id="cd09748">
    <property type="entry name" value="Cmr3_III-B"/>
    <property type="match status" value="1"/>
</dbReference>
<gene>
    <name evidence="1" type="ORF">AYP45_09955</name>
</gene>
<comment type="caution">
    <text evidence="1">The sequence shown here is derived from an EMBL/GenBank/DDBJ whole genome shotgun (WGS) entry which is preliminary data.</text>
</comment>
<accession>A0A1V4ATA2</accession>
<evidence type="ECO:0000313" key="1">
    <source>
        <dbReference type="EMBL" id="OOP56363.1"/>
    </source>
</evidence>
<dbReference type="InterPro" id="IPR010165">
    <property type="entry name" value="CRISPR-Cmr3_IIIB"/>
</dbReference>
<dbReference type="NCBIfam" id="TIGR01888">
    <property type="entry name" value="cas_cmr3"/>
    <property type="match status" value="1"/>
</dbReference>
<name>A0A1V4ATA2_9BACT</name>
<evidence type="ECO:0000313" key="2">
    <source>
        <dbReference type="Proteomes" id="UP000189681"/>
    </source>
</evidence>
<dbReference type="Gene3D" id="2.60.40.4350">
    <property type="match status" value="1"/>
</dbReference>
<protein>
    <submittedName>
        <fullName evidence="1">Type III-B CRISPR module-associated protein Cmr3</fullName>
    </submittedName>
</protein>
<dbReference type="Proteomes" id="UP000189681">
    <property type="component" value="Unassembled WGS sequence"/>
</dbReference>